<dbReference type="EMBL" id="CP020867">
    <property type="protein sequence ID" value="ARJ56945.1"/>
    <property type="molecule type" value="Genomic_DNA"/>
</dbReference>
<feature type="transmembrane region" description="Helical" evidence="1">
    <location>
        <begin position="214"/>
        <end position="235"/>
    </location>
</feature>
<dbReference type="InterPro" id="IPR036197">
    <property type="entry name" value="NarG-like_sf"/>
</dbReference>
<feature type="transmembrane region" description="Helical" evidence="1">
    <location>
        <begin position="250"/>
        <end position="271"/>
    </location>
</feature>
<evidence type="ECO:0000313" key="2">
    <source>
        <dbReference type="EMBL" id="ARJ56945.1"/>
    </source>
</evidence>
<feature type="transmembrane region" description="Helical" evidence="1">
    <location>
        <begin position="311"/>
        <end position="332"/>
    </location>
</feature>
<evidence type="ECO:0000256" key="1">
    <source>
        <dbReference type="SAM" id="Phobius"/>
    </source>
</evidence>
<dbReference type="AlphaFoldDB" id="A0A1W6BXZ1"/>
<gene>
    <name evidence="2" type="ORF">CCUN_1357</name>
</gene>
<feature type="transmembrane region" description="Helical" evidence="1">
    <location>
        <begin position="283"/>
        <end position="305"/>
    </location>
</feature>
<evidence type="ECO:0000313" key="3">
    <source>
        <dbReference type="Proteomes" id="UP000192902"/>
    </source>
</evidence>
<organism evidence="2 3">
    <name type="scientific">Campylobacter cuniculorum DSM 23162 = LMG 24588</name>
    <dbReference type="NCBI Taxonomy" id="1121267"/>
    <lineage>
        <taxon>Bacteria</taxon>
        <taxon>Pseudomonadati</taxon>
        <taxon>Campylobacterota</taxon>
        <taxon>Epsilonproteobacteria</taxon>
        <taxon>Campylobacterales</taxon>
        <taxon>Campylobacteraceae</taxon>
        <taxon>Campylobacter</taxon>
    </lineage>
</organism>
<dbReference type="RefSeq" id="WP_027306548.1">
    <property type="nucleotide sequence ID" value="NZ_CP020867.1"/>
</dbReference>
<dbReference type="Gene3D" id="1.20.950.20">
    <property type="entry name" value="Transmembrane di-heme cytochromes, Chain C"/>
    <property type="match status" value="1"/>
</dbReference>
<dbReference type="NCBIfam" id="TIGR02484">
    <property type="entry name" value="CitB"/>
    <property type="match status" value="1"/>
</dbReference>
<accession>A0A1W6BXZ1</accession>
<dbReference type="OrthoDB" id="9765258at2"/>
<dbReference type="Proteomes" id="UP000192902">
    <property type="component" value="Chromosome"/>
</dbReference>
<dbReference type="SUPFAM" id="SSF103501">
    <property type="entry name" value="Respiratory nitrate reductase 1 gamma chain"/>
    <property type="match status" value="1"/>
</dbReference>
<name>A0A1W6BXZ1_9BACT</name>
<keyword evidence="1" id="KW-0472">Membrane</keyword>
<dbReference type="InterPro" id="IPR012830">
    <property type="entry name" value="Citrate_utilization_prot_B"/>
</dbReference>
<keyword evidence="1" id="KW-0812">Transmembrane</keyword>
<protein>
    <submittedName>
        <fullName evidence="2">Putative tricarballylate utilization protein TcuB</fullName>
    </submittedName>
</protein>
<dbReference type="eggNOG" id="COG4656">
    <property type="taxonomic scope" value="Bacteria"/>
</dbReference>
<dbReference type="KEGG" id="ccun:CCUN_1357"/>
<proteinExistence type="predicted"/>
<feature type="transmembrane region" description="Helical" evidence="1">
    <location>
        <begin position="141"/>
        <end position="160"/>
    </location>
</feature>
<dbReference type="STRING" id="1121267.CCUN_1357"/>
<feature type="transmembrane region" description="Helical" evidence="1">
    <location>
        <begin position="102"/>
        <end position="121"/>
    </location>
</feature>
<reference evidence="2 3" key="1">
    <citation type="submission" date="2017-04" db="EMBL/GenBank/DDBJ databases">
        <title>Complete genome sequence of the Campylobacter cuniculorum type strain LMG24588.</title>
        <authorList>
            <person name="Miller W.G."/>
            <person name="Yee E."/>
            <person name="Revez J."/>
            <person name="Bono J.L."/>
            <person name="Rossi M."/>
        </authorList>
    </citation>
    <scope>NUCLEOTIDE SEQUENCE [LARGE SCALE GENOMIC DNA]</scope>
    <source>
        <strain evidence="2 3">LMG 24588</strain>
    </source>
</reference>
<keyword evidence="1" id="KW-1133">Transmembrane helix</keyword>
<sequence>MKITRIYEDAMKSCVICNSCRYCEGLCAVFPAMEKKRVFNLQDMDYLANLCHNCSECFYDCQYAPPHEFNVSIPAQFAALRQQSYKKYAFPNFLSFIFEKNAFISALLLVVLFFAGFYLAFAGKNSQSGDFFDIMPYTYMTSLFSIVGILVLIALIVGIVKYAKAIELKNVSFSAFIQTLKDALSLKYLGGHKNEGCTYPNETRSNVRKIFHHLTAYGFIFCFIATSLGAFYHHFLHIYAPYDLTQFPKLFGFIGGIFLCIGTLGLLILKLKADKKLIDKESVGMDYVFILMLFIVSFTGLLLMFFRESEYLAALLWLHLSCILTFFILLPYSKFVHMFYRFTALLKYNTEEEQH</sequence>